<evidence type="ECO:0000313" key="4">
    <source>
        <dbReference type="EMBL" id="ROH93375.1"/>
    </source>
</evidence>
<evidence type="ECO:0000256" key="2">
    <source>
        <dbReference type="ARBA" id="ARBA00022801"/>
    </source>
</evidence>
<dbReference type="InterPro" id="IPR050582">
    <property type="entry name" value="HAD-like_SerB"/>
</dbReference>
<sequence length="216" mass="24538">MHLAVFDLDHTLLAADSDYLWGQFLCDQGLVDREHYETRNRQFYADYAAGQLDVDAFYRFSLAPLMLKSLAEWQPLRQRFVEEQIRPRVARQAPELLAHHRDRGDLLLITTATQRFITEPIAELLGVEHLLASEPEIADGRFTGRLRRANFQAAKVSSLQAWLAERAVTPTSITAYSDSRNDIPLLELADRAVAVDPDPTLRAHAESKGWSVISLR</sequence>
<dbReference type="Gene3D" id="3.40.50.1000">
    <property type="entry name" value="HAD superfamily/HAD-like"/>
    <property type="match status" value="1"/>
</dbReference>
<reference evidence="4 5" key="1">
    <citation type="submission" date="2018-10" db="EMBL/GenBank/DDBJ databases">
        <authorList>
            <person name="Chen W.-M."/>
        </authorList>
    </citation>
    <scope>NUCLEOTIDE SEQUENCE [LARGE SCALE GENOMIC DNA]</scope>
    <source>
        <strain evidence="4 5">THS-13</strain>
    </source>
</reference>
<dbReference type="InterPro" id="IPR006385">
    <property type="entry name" value="HAD_hydro_SerB1"/>
</dbReference>
<evidence type="ECO:0000256" key="1">
    <source>
        <dbReference type="ARBA" id="ARBA00022723"/>
    </source>
</evidence>
<protein>
    <submittedName>
        <fullName evidence="4">HAD family hydrolase</fullName>
    </submittedName>
</protein>
<keyword evidence="2 4" id="KW-0378">Hydrolase</keyword>
<evidence type="ECO:0000256" key="3">
    <source>
        <dbReference type="ARBA" id="ARBA00022842"/>
    </source>
</evidence>
<keyword evidence="5" id="KW-1185">Reference proteome</keyword>
<dbReference type="InParanoid" id="A0A3N0VKX7"/>
<accession>A0A3N0VKX7</accession>
<dbReference type="Pfam" id="PF12710">
    <property type="entry name" value="HAD"/>
    <property type="match status" value="1"/>
</dbReference>
<dbReference type="Gene3D" id="1.20.1440.100">
    <property type="entry name" value="SG protein - dephosphorylation function"/>
    <property type="match status" value="1"/>
</dbReference>
<dbReference type="RefSeq" id="WP_123210230.1">
    <property type="nucleotide sequence ID" value="NZ_RJVO01000001.1"/>
</dbReference>
<dbReference type="NCBIfam" id="TIGR01488">
    <property type="entry name" value="HAD-SF-IB"/>
    <property type="match status" value="1"/>
</dbReference>
<dbReference type="SUPFAM" id="SSF56784">
    <property type="entry name" value="HAD-like"/>
    <property type="match status" value="1"/>
</dbReference>
<name>A0A3N0VKX7_9GAMM</name>
<proteinExistence type="predicted"/>
<dbReference type="InterPro" id="IPR036412">
    <property type="entry name" value="HAD-like_sf"/>
</dbReference>
<dbReference type="InterPro" id="IPR023214">
    <property type="entry name" value="HAD_sf"/>
</dbReference>
<keyword evidence="3" id="KW-0460">Magnesium</keyword>
<dbReference type="PANTHER" id="PTHR43344:SF13">
    <property type="entry name" value="PHOSPHATASE RV3661-RELATED"/>
    <property type="match status" value="1"/>
</dbReference>
<dbReference type="Proteomes" id="UP000282106">
    <property type="component" value="Unassembled WGS sequence"/>
</dbReference>
<organism evidence="4 5">
    <name type="scientific">Stagnimonas aquatica</name>
    <dbReference type="NCBI Taxonomy" id="2689987"/>
    <lineage>
        <taxon>Bacteria</taxon>
        <taxon>Pseudomonadati</taxon>
        <taxon>Pseudomonadota</taxon>
        <taxon>Gammaproteobacteria</taxon>
        <taxon>Nevskiales</taxon>
        <taxon>Nevskiaceae</taxon>
        <taxon>Stagnimonas</taxon>
    </lineage>
</organism>
<evidence type="ECO:0000313" key="5">
    <source>
        <dbReference type="Proteomes" id="UP000282106"/>
    </source>
</evidence>
<dbReference type="EMBL" id="RJVO01000001">
    <property type="protein sequence ID" value="ROH93375.1"/>
    <property type="molecule type" value="Genomic_DNA"/>
</dbReference>
<dbReference type="AlphaFoldDB" id="A0A3N0VKX7"/>
<gene>
    <name evidence="4" type="ORF">ED208_02330</name>
</gene>
<dbReference type="GO" id="GO:0016787">
    <property type="term" value="F:hydrolase activity"/>
    <property type="evidence" value="ECO:0007669"/>
    <property type="project" value="UniProtKB-KW"/>
</dbReference>
<dbReference type="PANTHER" id="PTHR43344">
    <property type="entry name" value="PHOSPHOSERINE PHOSPHATASE"/>
    <property type="match status" value="1"/>
</dbReference>
<comment type="caution">
    <text evidence="4">The sequence shown here is derived from an EMBL/GenBank/DDBJ whole genome shotgun (WGS) entry which is preliminary data.</text>
</comment>
<dbReference type="GO" id="GO:0046872">
    <property type="term" value="F:metal ion binding"/>
    <property type="evidence" value="ECO:0007669"/>
    <property type="project" value="UniProtKB-KW"/>
</dbReference>
<keyword evidence="1" id="KW-0479">Metal-binding</keyword>
<dbReference type="NCBIfam" id="TIGR01490">
    <property type="entry name" value="HAD-SF-IB-hyp1"/>
    <property type="match status" value="1"/>
</dbReference>
<dbReference type="CDD" id="cd02612">
    <property type="entry name" value="HAD_PGPPase"/>
    <property type="match status" value="1"/>
</dbReference>